<dbReference type="GO" id="GO:0043200">
    <property type="term" value="P:response to amino acid"/>
    <property type="evidence" value="ECO:0007669"/>
    <property type="project" value="TreeGrafter"/>
</dbReference>
<evidence type="ECO:0000313" key="7">
    <source>
        <dbReference type="Proteomes" id="UP000287447"/>
    </source>
</evidence>
<dbReference type="InterPro" id="IPR011991">
    <property type="entry name" value="ArsR-like_HTH"/>
</dbReference>
<dbReference type="GO" id="GO:0006355">
    <property type="term" value="P:regulation of DNA-templated transcription"/>
    <property type="evidence" value="ECO:0007669"/>
    <property type="project" value="UniProtKB-ARBA"/>
</dbReference>
<keyword evidence="3" id="KW-0804">Transcription</keyword>
<dbReference type="InterPro" id="IPR000485">
    <property type="entry name" value="AsnC-type_HTH_dom"/>
</dbReference>
<dbReference type="GO" id="GO:0005829">
    <property type="term" value="C:cytosol"/>
    <property type="evidence" value="ECO:0007669"/>
    <property type="project" value="TreeGrafter"/>
</dbReference>
<dbReference type="PROSITE" id="PS50956">
    <property type="entry name" value="HTH_ASNC_2"/>
    <property type="match status" value="1"/>
</dbReference>
<dbReference type="GO" id="GO:0043565">
    <property type="term" value="F:sequence-specific DNA binding"/>
    <property type="evidence" value="ECO:0007669"/>
    <property type="project" value="InterPro"/>
</dbReference>
<keyword evidence="7" id="KW-1185">Reference proteome</keyword>
<accession>A0A3S2Y247</accession>
<gene>
    <name evidence="6" type="ORF">EOI86_11870</name>
</gene>
<evidence type="ECO:0000256" key="3">
    <source>
        <dbReference type="ARBA" id="ARBA00023163"/>
    </source>
</evidence>
<dbReference type="PANTHER" id="PTHR30154">
    <property type="entry name" value="LEUCINE-RESPONSIVE REGULATORY PROTEIN"/>
    <property type="match status" value="1"/>
</dbReference>
<dbReference type="CDD" id="cd00090">
    <property type="entry name" value="HTH_ARSR"/>
    <property type="match status" value="1"/>
</dbReference>
<feature type="compositionally biased region" description="Pro residues" evidence="4">
    <location>
        <begin position="155"/>
        <end position="166"/>
    </location>
</feature>
<dbReference type="Pfam" id="PF13412">
    <property type="entry name" value="HTH_24"/>
    <property type="match status" value="1"/>
</dbReference>
<dbReference type="SMART" id="SM00344">
    <property type="entry name" value="HTH_ASNC"/>
    <property type="match status" value="1"/>
</dbReference>
<dbReference type="SUPFAM" id="SSF54909">
    <property type="entry name" value="Dimeric alpha+beta barrel"/>
    <property type="match status" value="1"/>
</dbReference>
<dbReference type="InterPro" id="IPR036388">
    <property type="entry name" value="WH-like_DNA-bd_sf"/>
</dbReference>
<dbReference type="PRINTS" id="PR00033">
    <property type="entry name" value="HTHASNC"/>
</dbReference>
<dbReference type="Pfam" id="PF01037">
    <property type="entry name" value="AsnC_trans_reg"/>
    <property type="match status" value="1"/>
</dbReference>
<dbReference type="Proteomes" id="UP000287447">
    <property type="component" value="Unassembled WGS sequence"/>
</dbReference>
<dbReference type="SUPFAM" id="SSF46785">
    <property type="entry name" value="Winged helix' DNA-binding domain"/>
    <property type="match status" value="1"/>
</dbReference>
<feature type="domain" description="HTH asnC-type" evidence="5">
    <location>
        <begin position="5"/>
        <end position="66"/>
    </location>
</feature>
<evidence type="ECO:0000259" key="5">
    <source>
        <dbReference type="PROSITE" id="PS50956"/>
    </source>
</evidence>
<protein>
    <submittedName>
        <fullName evidence="6">Lrp/AsnC family transcriptional regulator</fullName>
    </submittedName>
</protein>
<dbReference type="RefSeq" id="WP_127765420.1">
    <property type="nucleotide sequence ID" value="NZ_SADE01000002.1"/>
</dbReference>
<evidence type="ECO:0000256" key="2">
    <source>
        <dbReference type="ARBA" id="ARBA00023125"/>
    </source>
</evidence>
<dbReference type="AlphaFoldDB" id="A0A3S2Y247"/>
<dbReference type="Gene3D" id="1.10.10.10">
    <property type="entry name" value="Winged helix-like DNA-binding domain superfamily/Winged helix DNA-binding domain"/>
    <property type="match status" value="1"/>
</dbReference>
<dbReference type="InterPro" id="IPR036390">
    <property type="entry name" value="WH_DNA-bd_sf"/>
</dbReference>
<dbReference type="EMBL" id="SADE01000002">
    <property type="protein sequence ID" value="RVU35943.1"/>
    <property type="molecule type" value="Genomic_DNA"/>
</dbReference>
<dbReference type="InterPro" id="IPR019888">
    <property type="entry name" value="Tscrpt_reg_AsnC-like"/>
</dbReference>
<dbReference type="PANTHER" id="PTHR30154:SF34">
    <property type="entry name" value="TRANSCRIPTIONAL REGULATOR AZLB"/>
    <property type="match status" value="1"/>
</dbReference>
<evidence type="ECO:0000256" key="4">
    <source>
        <dbReference type="SAM" id="MobiDB-lite"/>
    </source>
</evidence>
<evidence type="ECO:0000313" key="6">
    <source>
        <dbReference type="EMBL" id="RVU35943.1"/>
    </source>
</evidence>
<dbReference type="InterPro" id="IPR011008">
    <property type="entry name" value="Dimeric_a/b-barrel"/>
</dbReference>
<feature type="region of interest" description="Disordered" evidence="4">
    <location>
        <begin position="151"/>
        <end position="183"/>
    </location>
</feature>
<dbReference type="Gene3D" id="3.30.70.920">
    <property type="match status" value="1"/>
</dbReference>
<keyword evidence="1" id="KW-0805">Transcription regulation</keyword>
<dbReference type="PROSITE" id="PS00519">
    <property type="entry name" value="HTH_ASNC_1"/>
    <property type="match status" value="1"/>
</dbReference>
<proteinExistence type="predicted"/>
<dbReference type="InterPro" id="IPR019887">
    <property type="entry name" value="Tscrpt_reg_AsnC/Lrp_C"/>
</dbReference>
<dbReference type="InterPro" id="IPR019885">
    <property type="entry name" value="Tscrpt_reg_HTH_AsnC-type_CS"/>
</dbReference>
<organism evidence="6 7">
    <name type="scientific">Hwanghaeella grinnelliae</name>
    <dbReference type="NCBI Taxonomy" id="2500179"/>
    <lineage>
        <taxon>Bacteria</taxon>
        <taxon>Pseudomonadati</taxon>
        <taxon>Pseudomonadota</taxon>
        <taxon>Alphaproteobacteria</taxon>
        <taxon>Rhodospirillales</taxon>
        <taxon>Rhodospirillaceae</taxon>
        <taxon>Hwanghaeella</taxon>
    </lineage>
</organism>
<evidence type="ECO:0000256" key="1">
    <source>
        <dbReference type="ARBA" id="ARBA00023015"/>
    </source>
</evidence>
<sequence length="183" mass="20655">MTIELDLTDRKILLLLQKDATLSTGEIADRVGLSQSPCWRRIRRLEDAGVIAKRTALLDPKSLGFPVLLFVEVKVRPPTPSVQEAFEETIRQIPRILECYKVMGERDYVLKIAARSIEDYEENVHARLMRIPTLWNMTTTMVMSTVKATTELPLTPDPPPAAPRRPQPSGDEAHPYTPRIASP</sequence>
<dbReference type="OrthoDB" id="9813313at2"/>
<name>A0A3S2Y247_9PROT</name>
<keyword evidence="2" id="KW-0238">DNA-binding</keyword>
<comment type="caution">
    <text evidence="6">The sequence shown here is derived from an EMBL/GenBank/DDBJ whole genome shotgun (WGS) entry which is preliminary data.</text>
</comment>
<reference evidence="7" key="1">
    <citation type="submission" date="2019-01" db="EMBL/GenBank/DDBJ databases">
        <title>Gri0909 isolated from a small marine red alga.</title>
        <authorList>
            <person name="Kim J."/>
            <person name="Jeong S.E."/>
            <person name="Jeon C.O."/>
        </authorList>
    </citation>
    <scope>NUCLEOTIDE SEQUENCE [LARGE SCALE GENOMIC DNA]</scope>
    <source>
        <strain evidence="7">Gri0909</strain>
    </source>
</reference>